<feature type="transmembrane region" description="Helical" evidence="5">
    <location>
        <begin position="215"/>
        <end position="234"/>
    </location>
</feature>
<evidence type="ECO:0000256" key="5">
    <source>
        <dbReference type="SAM" id="Phobius"/>
    </source>
</evidence>
<name>A0ABR9ZYC7_9FIRM</name>
<accession>A0ABR9ZYC7</accession>
<evidence type="ECO:0000256" key="2">
    <source>
        <dbReference type="ARBA" id="ARBA00022692"/>
    </source>
</evidence>
<protein>
    <submittedName>
        <fullName evidence="6">CvpA family protein</fullName>
    </submittedName>
</protein>
<dbReference type="Proteomes" id="UP000614200">
    <property type="component" value="Unassembled WGS sequence"/>
</dbReference>
<sequence length="240" mass="27758">MNWTDYLMFIIIGGNMLYGFNRGFITTFIGLIKWFASIILAKMFYVEFTQYVIQNWYDPAPVIHEHVERFVTNMLNMNTPADVTMTAEQIKQGIESLNLPEFYSKGLAEFQGNITFTRFTNDIASQITQMIIYVMGFLLLLLIIMSLLGILEAIANQLARLPVIKEFNKSGGLILGAILGLISVYFIMIILNVFITFEWSQNIVLVIENSKFAVYFYKYNILQYFFVSFLSSLYKSFLMI</sequence>
<feature type="transmembrane region" description="Helical" evidence="5">
    <location>
        <begin position="31"/>
        <end position="53"/>
    </location>
</feature>
<reference evidence="6 7" key="1">
    <citation type="submission" date="2020-11" db="EMBL/GenBank/DDBJ databases">
        <title>Fusibacter basophilias sp. nov.</title>
        <authorList>
            <person name="Qiu D."/>
        </authorList>
    </citation>
    <scope>NUCLEOTIDE SEQUENCE [LARGE SCALE GENOMIC DNA]</scope>
    <source>
        <strain evidence="6 7">Q10-2</strain>
    </source>
</reference>
<gene>
    <name evidence="6" type="ORF">ISU02_20460</name>
</gene>
<evidence type="ECO:0000313" key="6">
    <source>
        <dbReference type="EMBL" id="MBF4695473.1"/>
    </source>
</evidence>
<comment type="subcellular location">
    <subcellularLocation>
        <location evidence="1">Membrane</location>
        <topology evidence="1">Multi-pass membrane protein</topology>
    </subcellularLocation>
</comment>
<dbReference type="Pfam" id="PF02674">
    <property type="entry name" value="Colicin_V"/>
    <property type="match status" value="2"/>
</dbReference>
<feature type="transmembrane region" description="Helical" evidence="5">
    <location>
        <begin position="172"/>
        <end position="195"/>
    </location>
</feature>
<keyword evidence="4 5" id="KW-0472">Membrane</keyword>
<keyword evidence="3 5" id="KW-1133">Transmembrane helix</keyword>
<dbReference type="EMBL" id="JADKNH010000016">
    <property type="protein sequence ID" value="MBF4695473.1"/>
    <property type="molecule type" value="Genomic_DNA"/>
</dbReference>
<keyword evidence="7" id="KW-1185">Reference proteome</keyword>
<proteinExistence type="predicted"/>
<organism evidence="6 7">
    <name type="scientific">Fusibacter ferrireducens</name>
    <dbReference type="NCBI Taxonomy" id="2785058"/>
    <lineage>
        <taxon>Bacteria</taxon>
        <taxon>Bacillati</taxon>
        <taxon>Bacillota</taxon>
        <taxon>Clostridia</taxon>
        <taxon>Eubacteriales</taxon>
        <taxon>Eubacteriales Family XII. Incertae Sedis</taxon>
        <taxon>Fusibacter</taxon>
    </lineage>
</organism>
<feature type="transmembrane region" description="Helical" evidence="5">
    <location>
        <begin position="130"/>
        <end position="151"/>
    </location>
</feature>
<dbReference type="RefSeq" id="WP_194703712.1">
    <property type="nucleotide sequence ID" value="NZ_JADKNH010000016.1"/>
</dbReference>
<evidence type="ECO:0000256" key="1">
    <source>
        <dbReference type="ARBA" id="ARBA00004141"/>
    </source>
</evidence>
<comment type="caution">
    <text evidence="6">The sequence shown here is derived from an EMBL/GenBank/DDBJ whole genome shotgun (WGS) entry which is preliminary data.</text>
</comment>
<evidence type="ECO:0000256" key="4">
    <source>
        <dbReference type="ARBA" id="ARBA00023136"/>
    </source>
</evidence>
<evidence type="ECO:0000313" key="7">
    <source>
        <dbReference type="Proteomes" id="UP000614200"/>
    </source>
</evidence>
<keyword evidence="2 5" id="KW-0812">Transmembrane</keyword>
<evidence type="ECO:0000256" key="3">
    <source>
        <dbReference type="ARBA" id="ARBA00022989"/>
    </source>
</evidence>
<dbReference type="InterPro" id="IPR003825">
    <property type="entry name" value="Colicin-V_CvpA"/>
</dbReference>